<dbReference type="Pfam" id="PF00440">
    <property type="entry name" value="TetR_N"/>
    <property type="match status" value="1"/>
</dbReference>
<evidence type="ECO:0000256" key="3">
    <source>
        <dbReference type="ARBA" id="ARBA00023163"/>
    </source>
</evidence>
<accession>Q11F27</accession>
<keyword evidence="1" id="KW-0805">Transcription regulation</keyword>
<dbReference type="Pfam" id="PF17937">
    <property type="entry name" value="TetR_C_28"/>
    <property type="match status" value="1"/>
</dbReference>
<dbReference type="InterPro" id="IPR041479">
    <property type="entry name" value="TetR_CgmR_C"/>
</dbReference>
<protein>
    <submittedName>
        <fullName evidence="6">Transcriptional regulator, TetR family</fullName>
    </submittedName>
</protein>
<evidence type="ECO:0000256" key="2">
    <source>
        <dbReference type="ARBA" id="ARBA00023125"/>
    </source>
</evidence>
<feature type="domain" description="HTH tetR-type" evidence="5">
    <location>
        <begin position="23"/>
        <end position="83"/>
    </location>
</feature>
<keyword evidence="2 4" id="KW-0238">DNA-binding</keyword>
<evidence type="ECO:0000256" key="4">
    <source>
        <dbReference type="PROSITE-ProRule" id="PRU00335"/>
    </source>
</evidence>
<dbReference type="GO" id="GO:0000976">
    <property type="term" value="F:transcription cis-regulatory region binding"/>
    <property type="evidence" value="ECO:0007669"/>
    <property type="project" value="TreeGrafter"/>
</dbReference>
<sequence>MSYCTVWTVLSTGPSEIGMAPGKNTRQKILNAATELAKMEGSAHLSLDAVAARAGISKGGLLYNFPTKSALLKALVQQYIDDFKIALEEKLRDTKKPLALEYLDLIKEELQQTTPPPSGLLAALAEDPELMAPIRTFKREMLDRMSSECDGKSVLIVFLVLEGLRCEKMFGTEILEKSEYEIVLKSLRDMLQRG</sequence>
<evidence type="ECO:0000259" key="5">
    <source>
        <dbReference type="PROSITE" id="PS50977"/>
    </source>
</evidence>
<dbReference type="PRINTS" id="PR00455">
    <property type="entry name" value="HTHTETR"/>
</dbReference>
<organism evidence="6">
    <name type="scientific">Chelativorans sp. (strain BNC1)</name>
    <dbReference type="NCBI Taxonomy" id="266779"/>
    <lineage>
        <taxon>Bacteria</taxon>
        <taxon>Pseudomonadati</taxon>
        <taxon>Pseudomonadota</taxon>
        <taxon>Alphaproteobacteria</taxon>
        <taxon>Hyphomicrobiales</taxon>
        <taxon>Phyllobacteriaceae</taxon>
        <taxon>Chelativorans</taxon>
    </lineage>
</organism>
<dbReference type="SUPFAM" id="SSF46689">
    <property type="entry name" value="Homeodomain-like"/>
    <property type="match status" value="1"/>
</dbReference>
<evidence type="ECO:0000256" key="1">
    <source>
        <dbReference type="ARBA" id="ARBA00023015"/>
    </source>
</evidence>
<evidence type="ECO:0000313" key="6">
    <source>
        <dbReference type="EMBL" id="ABG63998.1"/>
    </source>
</evidence>
<dbReference type="InterPro" id="IPR009057">
    <property type="entry name" value="Homeodomain-like_sf"/>
</dbReference>
<dbReference type="InterPro" id="IPR050109">
    <property type="entry name" value="HTH-type_TetR-like_transc_reg"/>
</dbReference>
<dbReference type="PROSITE" id="PS50977">
    <property type="entry name" value="HTH_TETR_2"/>
    <property type="match status" value="1"/>
</dbReference>
<dbReference type="InterPro" id="IPR001647">
    <property type="entry name" value="HTH_TetR"/>
</dbReference>
<dbReference type="PANTHER" id="PTHR30055:SF234">
    <property type="entry name" value="HTH-TYPE TRANSCRIPTIONAL REGULATOR BETI"/>
    <property type="match status" value="1"/>
</dbReference>
<dbReference type="AlphaFoldDB" id="Q11F27"/>
<dbReference type="EMBL" id="CP000390">
    <property type="protein sequence ID" value="ABG63998.1"/>
    <property type="molecule type" value="Genomic_DNA"/>
</dbReference>
<dbReference type="PANTHER" id="PTHR30055">
    <property type="entry name" value="HTH-TYPE TRANSCRIPTIONAL REGULATOR RUTR"/>
    <property type="match status" value="1"/>
</dbReference>
<dbReference type="GO" id="GO:0003700">
    <property type="term" value="F:DNA-binding transcription factor activity"/>
    <property type="evidence" value="ECO:0007669"/>
    <property type="project" value="TreeGrafter"/>
</dbReference>
<name>Q11F27_CHESB</name>
<dbReference type="STRING" id="266779.Meso_2620"/>
<feature type="DNA-binding region" description="H-T-H motif" evidence="4">
    <location>
        <begin position="46"/>
        <end position="65"/>
    </location>
</feature>
<gene>
    <name evidence="6" type="ordered locus">Meso_2620</name>
</gene>
<keyword evidence="3" id="KW-0804">Transcription</keyword>
<dbReference type="HOGENOM" id="CLU_091687_2_1_5"/>
<dbReference type="KEGG" id="mes:Meso_2620"/>
<dbReference type="Gene3D" id="1.10.357.10">
    <property type="entry name" value="Tetracycline Repressor, domain 2"/>
    <property type="match status" value="1"/>
</dbReference>
<proteinExistence type="predicted"/>
<reference evidence="6" key="1">
    <citation type="submission" date="2006-06" db="EMBL/GenBank/DDBJ databases">
        <title>Complete sequence of chromosome of Chelativorans sp. BNC1.</title>
        <authorList>
            <consortium name="US DOE Joint Genome Institute"/>
            <person name="Copeland A."/>
            <person name="Lucas S."/>
            <person name="Lapidus A."/>
            <person name="Barry K."/>
            <person name="Detter J.C."/>
            <person name="Glavina del Rio T."/>
            <person name="Hammon N."/>
            <person name="Israni S."/>
            <person name="Dalin E."/>
            <person name="Tice H."/>
            <person name="Pitluck S."/>
            <person name="Chertkov O."/>
            <person name="Brettin T."/>
            <person name="Bruce D."/>
            <person name="Han C."/>
            <person name="Tapia R."/>
            <person name="Gilna P."/>
            <person name="Schmutz J."/>
            <person name="Larimer F."/>
            <person name="Land M."/>
            <person name="Hauser L."/>
            <person name="Kyrpides N."/>
            <person name="Mikhailova N."/>
            <person name="Richardson P."/>
        </authorList>
    </citation>
    <scope>NUCLEOTIDE SEQUENCE</scope>
    <source>
        <strain evidence="6">BNC1</strain>
    </source>
</reference>
<dbReference type="eggNOG" id="COG1309">
    <property type="taxonomic scope" value="Bacteria"/>
</dbReference>